<keyword evidence="2" id="KW-1185">Reference proteome</keyword>
<dbReference type="EMBL" id="JNFH02000069">
    <property type="protein sequence ID" value="KDS91511.1"/>
    <property type="molecule type" value="Genomic_DNA"/>
</dbReference>
<evidence type="ECO:0000313" key="2">
    <source>
        <dbReference type="Proteomes" id="UP000053331"/>
    </source>
</evidence>
<accession>A0A081EVS3</accession>
<name>A0A081EVS3_9EURY</name>
<dbReference type="RefSeq" id="WP_050026207.1">
    <property type="nucleotide sequence ID" value="NZ_JNFH02000069.1"/>
</dbReference>
<dbReference type="Proteomes" id="UP000053331">
    <property type="component" value="Unassembled WGS sequence"/>
</dbReference>
<sequence length="145" mass="16386">MHTRGTFAPETRADALERYEEVGPVAQVVVREATKAMSFDADEYDERVTPEVIRTARDATFAEMLAVHVGEEGEFDEWLADSEFDEESVIRIGSDNVDNVVWHPVSFADTVIAATYQEEPDAAASTLRRNAFGRVYREEFYESGR</sequence>
<reference evidence="1 2" key="1">
    <citation type="journal article" date="2015" name="Genome Announc.">
        <title>Draft genome sequence of a Halorubrum H3 strain isolated from the burlinskoye salt lake (Altai Krai, Russia).</title>
        <authorList>
            <person name="Rozanov A.S."/>
            <person name="Bryanskaya A.V."/>
            <person name="Malup T.K."/>
            <person name="Kotenko A.V."/>
            <person name="Peltek S.E."/>
        </authorList>
    </citation>
    <scope>NUCLEOTIDE SEQUENCE [LARGE SCALE GENOMIC DNA]</scope>
    <source>
        <strain evidence="1 2">H3</strain>
    </source>
</reference>
<comment type="caution">
    <text evidence="1">The sequence shown here is derived from an EMBL/GenBank/DDBJ whole genome shotgun (WGS) entry which is preliminary data.</text>
</comment>
<gene>
    <name evidence="1" type="ORF">FK85_01360</name>
</gene>
<dbReference type="Pfam" id="PF19125">
    <property type="entry name" value="DUF5809"/>
    <property type="match status" value="1"/>
</dbReference>
<proteinExistence type="predicted"/>
<dbReference type="AlphaFoldDB" id="A0A081EVS3"/>
<protein>
    <submittedName>
        <fullName evidence="1">Uncharacterized protein</fullName>
    </submittedName>
</protein>
<dbReference type="InterPro" id="IPR043832">
    <property type="entry name" value="DUF5809"/>
</dbReference>
<organism evidence="1 2">
    <name type="scientific">Halorubrum saccharovorum</name>
    <dbReference type="NCBI Taxonomy" id="2248"/>
    <lineage>
        <taxon>Archaea</taxon>
        <taxon>Methanobacteriati</taxon>
        <taxon>Methanobacteriota</taxon>
        <taxon>Stenosarchaea group</taxon>
        <taxon>Halobacteria</taxon>
        <taxon>Halobacteriales</taxon>
        <taxon>Haloferacaceae</taxon>
        <taxon>Halorubrum</taxon>
    </lineage>
</organism>
<evidence type="ECO:0000313" key="1">
    <source>
        <dbReference type="EMBL" id="KDS91511.1"/>
    </source>
</evidence>
<dbReference type="OrthoDB" id="191500at2157"/>